<evidence type="ECO:0000313" key="3">
    <source>
        <dbReference type="EMBL" id="AKT37149.1"/>
    </source>
</evidence>
<dbReference type="KEGG" id="ccro:CMC5_012790"/>
<dbReference type="PANTHER" id="PTHR46580:SF2">
    <property type="entry name" value="MAM DOMAIN-CONTAINING PROTEIN"/>
    <property type="match status" value="1"/>
</dbReference>
<gene>
    <name evidence="3" type="ORF">CMC5_012790</name>
</gene>
<evidence type="ECO:0000256" key="2">
    <source>
        <dbReference type="SAM" id="SignalP"/>
    </source>
</evidence>
<keyword evidence="1 2" id="KW-0732">Signal</keyword>
<dbReference type="InterPro" id="IPR013517">
    <property type="entry name" value="FG-GAP"/>
</dbReference>
<feature type="chain" id="PRO_5005459014" description="VCBS repeat-containing protein" evidence="2">
    <location>
        <begin position="21"/>
        <end position="894"/>
    </location>
</feature>
<proteinExistence type="predicted"/>
<dbReference type="Proteomes" id="UP000067626">
    <property type="component" value="Chromosome"/>
</dbReference>
<dbReference type="InterPro" id="IPR028994">
    <property type="entry name" value="Integrin_alpha_N"/>
</dbReference>
<dbReference type="AlphaFoldDB" id="A0A0K1E8H1"/>
<dbReference type="RefSeq" id="WP_050429557.1">
    <property type="nucleotide sequence ID" value="NZ_CP012159.1"/>
</dbReference>
<feature type="signal peptide" evidence="2">
    <location>
        <begin position="1"/>
        <end position="20"/>
    </location>
</feature>
<dbReference type="EMBL" id="CP012159">
    <property type="protein sequence ID" value="AKT37149.1"/>
    <property type="molecule type" value="Genomic_DNA"/>
</dbReference>
<dbReference type="PANTHER" id="PTHR46580">
    <property type="entry name" value="SENSOR KINASE-RELATED"/>
    <property type="match status" value="1"/>
</dbReference>
<dbReference type="PATRIC" id="fig|52.7.peg.1361"/>
<reference evidence="3 4" key="1">
    <citation type="submission" date="2015-07" db="EMBL/GenBank/DDBJ databases">
        <title>Genome analysis of myxobacterium Chondromyces crocatus Cm c5 reveals a high potential for natural compound synthesis and the genetic basis for the loss of fruiting body formation.</title>
        <authorList>
            <person name="Zaburannyi N."/>
            <person name="Bunk B."/>
            <person name="Maier J."/>
            <person name="Overmann J."/>
            <person name="Mueller R."/>
        </authorList>
    </citation>
    <scope>NUCLEOTIDE SEQUENCE [LARGE SCALE GENOMIC DNA]</scope>
    <source>
        <strain evidence="3 4">Cm c5</strain>
    </source>
</reference>
<dbReference type="OrthoDB" id="5520915at2"/>
<dbReference type="Pfam" id="PF13517">
    <property type="entry name" value="FG-GAP_3"/>
    <property type="match status" value="1"/>
</dbReference>
<dbReference type="PROSITE" id="PS51257">
    <property type="entry name" value="PROKAR_LIPOPROTEIN"/>
    <property type="match status" value="1"/>
</dbReference>
<sequence>MRTTCIAGLFLGLGLLGACMSLPDVDGGMCGNRVVEASNGESCDSVRAVNGFQCIAPGEPYECHYRCKDEESTRDGGTASQRCPEGYACGKGDEVCRSPVGQFVAPELVVAKGGTQLLAADMDGNDTKDLISVGEAATSVHYLDDSGRYLSSVEVPSFPFRPAVTNLDGKGPEDLILNLIAGIGAFEGQNDRTLRRMLFGSYALPPELGTILQVLVADIQPARLGDENLLVFQHDDKIDLLSISSQPFTGVAVIDGWTIPGGATANLGEPVAAAKVRPGDPCVHLFLAIPQSTTIEVFRPCPAAGVRSTIPLPANRRVWGELRLGDVDGDGDEDLIVGSTDAGGNHGYEIFSFDDGNGFQHLRSIEVREEAACSSQNGGARLYGPVLEIVDIDGDGRVDLIDGRGALRMTSTGPVREVCAAVPLWNHVVAGRFNADPFLDLAVIRAVGSETTVDVLIGTGTGWTNTFSFPMDRPVQRLFAADLDGDVLDDVLVWQTPGDSQPARLSVLFGRAAGGPEPLTTIGDLDAIQRITVGRSYGADGISDISIVSGSPGSVAFSLIPGDPSRHFLSPFVFEEEGAPAGVRETPVRIAGGEFTGDGLGDVAVLTARSEDDTVPGKRSFSLWLAAATPNAGFVRTRLEQGLSMQDGAIALAIVDLDEVTDPTGKKAEEAVIFYRGPDRADQGSVTDRYIIVRSDDSGVAPIPQEVHLGESLRLTPESRDVPAPLRVIDVDGDGKRDIALATSKSVVVFWNEGNSTLGGPTEFSLAPSLDKAKEVIEVMDFDFIELDGDRARELVILTSVGLIPFDLRGADAKAMKQGERPSTVMPFKVVGAPQISISDLEEDEEDQTLSEIPGGRGGLAFLCADVDRDGLDDIVVAKPDGIFLLRARQQGAR</sequence>
<evidence type="ECO:0000256" key="1">
    <source>
        <dbReference type="ARBA" id="ARBA00022729"/>
    </source>
</evidence>
<evidence type="ECO:0000313" key="4">
    <source>
        <dbReference type="Proteomes" id="UP000067626"/>
    </source>
</evidence>
<accession>A0A0K1E8H1</accession>
<name>A0A0K1E8H1_CHOCO</name>
<dbReference type="SUPFAM" id="SSF69318">
    <property type="entry name" value="Integrin alpha N-terminal domain"/>
    <property type="match status" value="3"/>
</dbReference>
<dbReference type="STRING" id="52.CMC5_012790"/>
<dbReference type="Gene3D" id="2.130.10.130">
    <property type="entry name" value="Integrin alpha, N-terminal"/>
    <property type="match status" value="2"/>
</dbReference>
<organism evidence="3 4">
    <name type="scientific">Chondromyces crocatus</name>
    <dbReference type="NCBI Taxonomy" id="52"/>
    <lineage>
        <taxon>Bacteria</taxon>
        <taxon>Pseudomonadati</taxon>
        <taxon>Myxococcota</taxon>
        <taxon>Polyangia</taxon>
        <taxon>Polyangiales</taxon>
        <taxon>Polyangiaceae</taxon>
        <taxon>Chondromyces</taxon>
    </lineage>
</organism>
<keyword evidence="4" id="KW-1185">Reference proteome</keyword>
<protein>
    <recommendedName>
        <fullName evidence="5">VCBS repeat-containing protein</fullName>
    </recommendedName>
</protein>
<evidence type="ECO:0008006" key="5">
    <source>
        <dbReference type="Google" id="ProtNLM"/>
    </source>
</evidence>